<evidence type="ECO:0000256" key="2">
    <source>
        <dbReference type="ARBA" id="ARBA00022729"/>
    </source>
</evidence>
<keyword evidence="4" id="KW-1185">Reference proteome</keyword>
<dbReference type="Pfam" id="PF04333">
    <property type="entry name" value="MlaA"/>
    <property type="match status" value="1"/>
</dbReference>
<evidence type="ECO:0000313" key="4">
    <source>
        <dbReference type="Proteomes" id="UP001501600"/>
    </source>
</evidence>
<sequence>MTASSSPVQADYIFLYADSLGEGTERVEQAPAEEDPLLDAALDELYGDMDEEAIAQSQKDGRDPLEPMNRAFWIFNYRYFDRYFARPVVHFYVDYVPKPAQKGVENFVRNLDEPFSAVNNLLQWKPADAANATARFLINSTVGVVGIMDIAADMGLERKQDKFGEVLGVWGVGNGPYLMIPVLGPSSVREEVGDWVDRLYFPYSLLGFWQLAGRWALDGLVTRAKLVEQEALLDSSLDPYSFTKEAYFQYSEFRLYDGAPPTEEEDAWLDEYLDENE</sequence>
<dbReference type="EMBL" id="BAABLF010000021">
    <property type="protein sequence ID" value="GAA5193224.1"/>
    <property type="molecule type" value="Genomic_DNA"/>
</dbReference>
<comment type="caution">
    <text evidence="3">The sequence shown here is derived from an EMBL/GenBank/DDBJ whole genome shotgun (WGS) entry which is preliminary data.</text>
</comment>
<comment type="similarity">
    <text evidence="1">Belongs to the MlaA family.</text>
</comment>
<dbReference type="PANTHER" id="PTHR30035:SF3">
    <property type="entry name" value="INTERMEMBRANE PHOSPHOLIPID TRANSPORT SYSTEM LIPOPROTEIN MLAA"/>
    <property type="match status" value="1"/>
</dbReference>
<evidence type="ECO:0000256" key="1">
    <source>
        <dbReference type="ARBA" id="ARBA00010634"/>
    </source>
</evidence>
<evidence type="ECO:0000313" key="3">
    <source>
        <dbReference type="EMBL" id="GAA5193224.1"/>
    </source>
</evidence>
<dbReference type="PRINTS" id="PR01805">
    <property type="entry name" value="VACJLIPOPROT"/>
</dbReference>
<organism evidence="3 4">
    <name type="scientific">Ferrimonas gelatinilytica</name>
    <dbReference type="NCBI Taxonomy" id="1255257"/>
    <lineage>
        <taxon>Bacteria</taxon>
        <taxon>Pseudomonadati</taxon>
        <taxon>Pseudomonadota</taxon>
        <taxon>Gammaproteobacteria</taxon>
        <taxon>Alteromonadales</taxon>
        <taxon>Ferrimonadaceae</taxon>
        <taxon>Ferrimonas</taxon>
    </lineage>
</organism>
<proteinExistence type="inferred from homology"/>
<protein>
    <submittedName>
        <fullName evidence="3">VacJ family lipoprotein</fullName>
    </submittedName>
</protein>
<dbReference type="InterPro" id="IPR007428">
    <property type="entry name" value="MlaA"/>
</dbReference>
<dbReference type="Proteomes" id="UP001501600">
    <property type="component" value="Unassembled WGS sequence"/>
</dbReference>
<keyword evidence="2" id="KW-0732">Signal</keyword>
<name>A0ABP9S9W6_9GAMM</name>
<accession>A0ABP9S9W6</accession>
<gene>
    <name evidence="3" type="ORF">GCM10025772_23810</name>
</gene>
<keyword evidence="3" id="KW-0449">Lipoprotein</keyword>
<reference evidence="4" key="1">
    <citation type="journal article" date="2019" name="Int. J. Syst. Evol. Microbiol.">
        <title>The Global Catalogue of Microorganisms (GCM) 10K type strain sequencing project: providing services to taxonomists for standard genome sequencing and annotation.</title>
        <authorList>
            <consortium name="The Broad Institute Genomics Platform"/>
            <consortium name="The Broad Institute Genome Sequencing Center for Infectious Disease"/>
            <person name="Wu L."/>
            <person name="Ma J."/>
        </authorList>
    </citation>
    <scope>NUCLEOTIDE SEQUENCE [LARGE SCALE GENOMIC DNA]</scope>
    <source>
        <strain evidence="4">JCM 18720</strain>
    </source>
</reference>
<dbReference type="PANTHER" id="PTHR30035">
    <property type="entry name" value="LIPOPROTEIN VACJ-RELATED"/>
    <property type="match status" value="1"/>
</dbReference>